<dbReference type="PROSITE" id="PS51677">
    <property type="entry name" value="NODB"/>
    <property type="match status" value="1"/>
</dbReference>
<dbReference type="Gene3D" id="3.20.20.370">
    <property type="entry name" value="Glycoside hydrolase/deacetylase"/>
    <property type="match status" value="1"/>
</dbReference>
<feature type="domain" description="NodB homology" evidence="1">
    <location>
        <begin position="31"/>
        <end position="228"/>
    </location>
</feature>
<dbReference type="AlphaFoldDB" id="A0A0D2CND2"/>
<evidence type="ECO:0000313" key="3">
    <source>
        <dbReference type="Proteomes" id="UP000054466"/>
    </source>
</evidence>
<accession>A0A0D2CND2</accession>
<dbReference type="GO" id="GO:0016810">
    <property type="term" value="F:hydrolase activity, acting on carbon-nitrogen (but not peptide) bonds"/>
    <property type="evidence" value="ECO:0007669"/>
    <property type="project" value="InterPro"/>
</dbReference>
<proteinExistence type="predicted"/>
<dbReference type="VEuPathDB" id="FungiDB:PV07_10695"/>
<dbReference type="EMBL" id="KN847045">
    <property type="protein sequence ID" value="KIW25019.1"/>
    <property type="molecule type" value="Genomic_DNA"/>
</dbReference>
<evidence type="ECO:0000313" key="2">
    <source>
        <dbReference type="EMBL" id="KIW25019.1"/>
    </source>
</evidence>
<protein>
    <recommendedName>
        <fullName evidence="1">NodB homology domain-containing protein</fullName>
    </recommendedName>
</protein>
<dbReference type="RefSeq" id="XP_016245235.1">
    <property type="nucleotide sequence ID" value="XM_016398044.1"/>
</dbReference>
<gene>
    <name evidence="2" type="ORF">PV07_10695</name>
</gene>
<dbReference type="InterPro" id="IPR002509">
    <property type="entry name" value="NODB_dom"/>
</dbReference>
<organism evidence="2 3">
    <name type="scientific">Cladophialophora immunda</name>
    <dbReference type="NCBI Taxonomy" id="569365"/>
    <lineage>
        <taxon>Eukaryota</taxon>
        <taxon>Fungi</taxon>
        <taxon>Dikarya</taxon>
        <taxon>Ascomycota</taxon>
        <taxon>Pezizomycotina</taxon>
        <taxon>Eurotiomycetes</taxon>
        <taxon>Chaetothyriomycetidae</taxon>
        <taxon>Chaetothyriales</taxon>
        <taxon>Herpotrichiellaceae</taxon>
        <taxon>Cladophialophora</taxon>
    </lineage>
</organism>
<dbReference type="SUPFAM" id="SSF88713">
    <property type="entry name" value="Glycoside hydrolase/deacetylase"/>
    <property type="match status" value="1"/>
</dbReference>
<dbReference type="OrthoDB" id="3162524at2759"/>
<dbReference type="GO" id="GO:0005975">
    <property type="term" value="P:carbohydrate metabolic process"/>
    <property type="evidence" value="ECO:0007669"/>
    <property type="project" value="InterPro"/>
</dbReference>
<dbReference type="Pfam" id="PF01522">
    <property type="entry name" value="Polysacc_deac_1"/>
    <property type="match status" value="1"/>
</dbReference>
<dbReference type="HOGENOM" id="CLU_029940_1_0_1"/>
<dbReference type="Proteomes" id="UP000054466">
    <property type="component" value="Unassembled WGS sequence"/>
</dbReference>
<dbReference type="PANTHER" id="PTHR47561:SF1">
    <property type="entry name" value="POLYSACCHARIDE DEACETYLASE FAMILY PROTEIN (AFU_ORTHOLOGUE AFUA_6G05030)"/>
    <property type="match status" value="1"/>
</dbReference>
<dbReference type="GeneID" id="27349889"/>
<sequence length="320" mass="37273">MSEDTSKPKRRILVSYGVDIDAIAGWLGSYKGEDSTSDISRVGYFAGTEGVRRLLKLFDKYNIKASWFIPGHSLETFPEECAMIRDAGHEIGLHGYSHENPVDMTFEQQRDVLDYTYRMLTDFCHGKTPRGIVAPWWEVSREATELLLHYGIEYDHSMSHHDCQAYYLRTGDNWTKIDYSKTAAEWMKPFTKGQETGLVEIPANWYLDDLPPMMFMKKVPNSHGWVNPRDVEDLWRDHFDYFYREEKEGFYFPMTIHPDVSGRPHVLLMHERLIEHINKHEGVEWVTMAEMVDDFKSRHQPVEGAMMPAPRGEILSKGQN</sequence>
<name>A0A0D2CND2_9EURO</name>
<dbReference type="InterPro" id="IPR037950">
    <property type="entry name" value="PgdA-like"/>
</dbReference>
<dbReference type="PANTHER" id="PTHR47561">
    <property type="entry name" value="POLYSACCHARIDE DEACETYLASE FAMILY PROTEIN (AFU_ORTHOLOGUE AFUA_6G05030)"/>
    <property type="match status" value="1"/>
</dbReference>
<dbReference type="InterPro" id="IPR011330">
    <property type="entry name" value="Glyco_hydro/deAcase_b/a-brl"/>
</dbReference>
<evidence type="ECO:0000259" key="1">
    <source>
        <dbReference type="PROSITE" id="PS51677"/>
    </source>
</evidence>
<keyword evidence="3" id="KW-1185">Reference proteome</keyword>
<reference evidence="2 3" key="1">
    <citation type="submission" date="2015-01" db="EMBL/GenBank/DDBJ databases">
        <title>The Genome Sequence of Cladophialophora immunda CBS83496.</title>
        <authorList>
            <consortium name="The Broad Institute Genomics Platform"/>
            <person name="Cuomo C."/>
            <person name="de Hoog S."/>
            <person name="Gorbushina A."/>
            <person name="Stielow B."/>
            <person name="Teixiera M."/>
            <person name="Abouelleil A."/>
            <person name="Chapman S.B."/>
            <person name="Priest M."/>
            <person name="Young S.K."/>
            <person name="Wortman J."/>
            <person name="Nusbaum C."/>
            <person name="Birren B."/>
        </authorList>
    </citation>
    <scope>NUCLEOTIDE SEQUENCE [LARGE SCALE GENOMIC DNA]</scope>
    <source>
        <strain evidence="2 3">CBS 83496</strain>
    </source>
</reference>
<dbReference type="CDD" id="cd10938">
    <property type="entry name" value="CE4_HpPgdA_like"/>
    <property type="match status" value="1"/>
</dbReference>